<dbReference type="GO" id="GO:0003700">
    <property type="term" value="F:DNA-binding transcription factor activity"/>
    <property type="evidence" value="ECO:0007669"/>
    <property type="project" value="InterPro"/>
</dbReference>
<evidence type="ECO:0000313" key="6">
    <source>
        <dbReference type="Proteomes" id="UP000537260"/>
    </source>
</evidence>
<dbReference type="EMBL" id="JACCFM010000001">
    <property type="protein sequence ID" value="NYJ21357.1"/>
    <property type="molecule type" value="Genomic_DNA"/>
</dbReference>
<dbReference type="CDD" id="cd07377">
    <property type="entry name" value="WHTH_GntR"/>
    <property type="match status" value="1"/>
</dbReference>
<dbReference type="PRINTS" id="PR00035">
    <property type="entry name" value="HTHGNTR"/>
</dbReference>
<evidence type="ECO:0000259" key="4">
    <source>
        <dbReference type="PROSITE" id="PS50949"/>
    </source>
</evidence>
<dbReference type="AlphaFoldDB" id="A0A7Z0EGQ6"/>
<protein>
    <submittedName>
        <fullName evidence="5">DNA-binding GntR family transcriptional regulator</fullName>
    </submittedName>
</protein>
<organism evidence="5 6">
    <name type="scientific">Glaciibacter psychrotolerans</name>
    <dbReference type="NCBI Taxonomy" id="670054"/>
    <lineage>
        <taxon>Bacteria</taxon>
        <taxon>Bacillati</taxon>
        <taxon>Actinomycetota</taxon>
        <taxon>Actinomycetes</taxon>
        <taxon>Micrococcales</taxon>
        <taxon>Microbacteriaceae</taxon>
        <taxon>Glaciibacter</taxon>
    </lineage>
</organism>
<dbReference type="RefSeq" id="WP_343062631.1">
    <property type="nucleotide sequence ID" value="NZ_JACCFM010000001.1"/>
</dbReference>
<dbReference type="SMART" id="SM00345">
    <property type="entry name" value="HTH_GNTR"/>
    <property type="match status" value="1"/>
</dbReference>
<dbReference type="PANTHER" id="PTHR43537">
    <property type="entry name" value="TRANSCRIPTIONAL REGULATOR, GNTR FAMILY"/>
    <property type="match status" value="1"/>
</dbReference>
<evidence type="ECO:0000256" key="1">
    <source>
        <dbReference type="ARBA" id="ARBA00023015"/>
    </source>
</evidence>
<keyword evidence="2 5" id="KW-0238">DNA-binding</keyword>
<evidence type="ECO:0000256" key="2">
    <source>
        <dbReference type="ARBA" id="ARBA00023125"/>
    </source>
</evidence>
<name>A0A7Z0EGQ6_9MICO</name>
<dbReference type="SMART" id="SM00895">
    <property type="entry name" value="FCD"/>
    <property type="match status" value="1"/>
</dbReference>
<dbReference type="PROSITE" id="PS50949">
    <property type="entry name" value="HTH_GNTR"/>
    <property type="match status" value="1"/>
</dbReference>
<dbReference type="SUPFAM" id="SSF48008">
    <property type="entry name" value="GntR ligand-binding domain-like"/>
    <property type="match status" value="1"/>
</dbReference>
<dbReference type="Pfam" id="PF07729">
    <property type="entry name" value="FCD"/>
    <property type="match status" value="1"/>
</dbReference>
<proteinExistence type="predicted"/>
<dbReference type="Pfam" id="PF00392">
    <property type="entry name" value="GntR"/>
    <property type="match status" value="1"/>
</dbReference>
<dbReference type="SUPFAM" id="SSF46785">
    <property type="entry name" value="Winged helix' DNA-binding domain"/>
    <property type="match status" value="1"/>
</dbReference>
<keyword evidence="3" id="KW-0804">Transcription</keyword>
<dbReference type="InterPro" id="IPR036388">
    <property type="entry name" value="WH-like_DNA-bd_sf"/>
</dbReference>
<evidence type="ECO:0000256" key="3">
    <source>
        <dbReference type="ARBA" id="ARBA00023163"/>
    </source>
</evidence>
<gene>
    <name evidence="5" type="ORF">HNR05_003148</name>
</gene>
<dbReference type="Gene3D" id="1.10.10.10">
    <property type="entry name" value="Winged helix-like DNA-binding domain superfamily/Winged helix DNA-binding domain"/>
    <property type="match status" value="1"/>
</dbReference>
<dbReference type="Proteomes" id="UP000537260">
    <property type="component" value="Unassembled WGS sequence"/>
</dbReference>
<keyword evidence="1" id="KW-0805">Transcription regulation</keyword>
<keyword evidence="6" id="KW-1185">Reference proteome</keyword>
<feature type="domain" description="HTH gntR-type" evidence="4">
    <location>
        <begin position="7"/>
        <end position="74"/>
    </location>
</feature>
<reference evidence="5 6" key="1">
    <citation type="submission" date="2020-07" db="EMBL/GenBank/DDBJ databases">
        <title>Sequencing the genomes of 1000 actinobacteria strains.</title>
        <authorList>
            <person name="Klenk H.-P."/>
        </authorList>
    </citation>
    <scope>NUCLEOTIDE SEQUENCE [LARGE SCALE GENOMIC DNA]</scope>
    <source>
        <strain evidence="5 6">LI1</strain>
    </source>
</reference>
<dbReference type="InterPro" id="IPR000524">
    <property type="entry name" value="Tscrpt_reg_HTH_GntR"/>
</dbReference>
<dbReference type="PANTHER" id="PTHR43537:SF49">
    <property type="entry name" value="TRANSCRIPTIONAL REGULATORY PROTEIN"/>
    <property type="match status" value="1"/>
</dbReference>
<comment type="caution">
    <text evidence="5">The sequence shown here is derived from an EMBL/GenBank/DDBJ whole genome shotgun (WGS) entry which is preliminary data.</text>
</comment>
<dbReference type="Gene3D" id="1.20.120.530">
    <property type="entry name" value="GntR ligand-binding domain-like"/>
    <property type="match status" value="1"/>
</dbReference>
<dbReference type="InterPro" id="IPR011711">
    <property type="entry name" value="GntR_C"/>
</dbReference>
<dbReference type="InterPro" id="IPR036390">
    <property type="entry name" value="WH_DNA-bd_sf"/>
</dbReference>
<dbReference type="GO" id="GO:0003677">
    <property type="term" value="F:DNA binding"/>
    <property type="evidence" value="ECO:0007669"/>
    <property type="project" value="UniProtKB-KW"/>
</dbReference>
<dbReference type="InterPro" id="IPR008920">
    <property type="entry name" value="TF_FadR/GntR_C"/>
</dbReference>
<evidence type="ECO:0000313" key="5">
    <source>
        <dbReference type="EMBL" id="NYJ21357.1"/>
    </source>
</evidence>
<sequence length="238" mass="26275">MTSVEAMRASDIAYDRLRDDIINWRLQPGTPLAEVEVSARIGVSRTPVREALSRLIAEGLVSNNSGRTAIVTPVSREHIERLYELREALETQAARLAARRRDPAPFENLKREFLAASVAADTPDGDVDNATSYRLADRLDAVIDDAMDNSYLRGALKDIRGHLARARRHAHANPRRLDAATAEHLLIIDAILRRDEVLAAQATAVHLRNSLDNILATLPTLSPTATEAEASLERTLHD</sequence>
<accession>A0A7Z0EGQ6</accession>